<dbReference type="EMBL" id="BMAW01005179">
    <property type="protein sequence ID" value="GFS92984.1"/>
    <property type="molecule type" value="Genomic_DNA"/>
</dbReference>
<dbReference type="InterPro" id="IPR002172">
    <property type="entry name" value="LDrepeatLR_classA_rpt"/>
</dbReference>
<dbReference type="Pfam" id="PF25090">
    <property type="entry name" value="DUF7805"/>
    <property type="match status" value="1"/>
</dbReference>
<dbReference type="InterPro" id="IPR035914">
    <property type="entry name" value="Sperma_CUB_dom_sf"/>
</dbReference>
<keyword evidence="6" id="KW-1185">Reference proteome</keyword>
<feature type="domain" description="CUB" evidence="4">
    <location>
        <begin position="309"/>
        <end position="462"/>
    </location>
</feature>
<proteinExistence type="predicted"/>
<dbReference type="Gene3D" id="4.10.400.10">
    <property type="entry name" value="Low-density Lipoprotein Receptor"/>
    <property type="match status" value="1"/>
</dbReference>
<dbReference type="InterPro" id="IPR036055">
    <property type="entry name" value="LDL_receptor-like_sf"/>
</dbReference>
<gene>
    <name evidence="5" type="primary">AVEN_4226_1</name>
    <name evidence="5" type="ORF">NPIL_216511</name>
</gene>
<dbReference type="Gene3D" id="2.60.120.290">
    <property type="entry name" value="Spermadhesin, CUB domain"/>
    <property type="match status" value="2"/>
</dbReference>
<name>A0A8X6TCG2_NEPPI</name>
<evidence type="ECO:0000313" key="6">
    <source>
        <dbReference type="Proteomes" id="UP000887013"/>
    </source>
</evidence>
<dbReference type="Proteomes" id="UP000887013">
    <property type="component" value="Unassembled WGS sequence"/>
</dbReference>
<dbReference type="InterPro" id="IPR000859">
    <property type="entry name" value="CUB_dom"/>
</dbReference>
<evidence type="ECO:0000256" key="2">
    <source>
        <dbReference type="PROSITE-ProRule" id="PRU00124"/>
    </source>
</evidence>
<dbReference type="PROSITE" id="PS50068">
    <property type="entry name" value="LDLRA_2"/>
    <property type="match status" value="1"/>
</dbReference>
<dbReference type="PANTHER" id="PTHR47537">
    <property type="entry name" value="CUBILIN"/>
    <property type="match status" value="1"/>
</dbReference>
<comment type="caution">
    <text evidence="2">Lacks conserved residue(s) required for the propagation of feature annotation.</text>
</comment>
<dbReference type="InterPro" id="IPR053207">
    <property type="entry name" value="Non-NMDA_GluR_Accessory"/>
</dbReference>
<dbReference type="Pfam" id="PF00057">
    <property type="entry name" value="Ldl_recept_a"/>
    <property type="match status" value="1"/>
</dbReference>
<keyword evidence="3" id="KW-0472">Membrane</keyword>
<evidence type="ECO:0000256" key="3">
    <source>
        <dbReference type="SAM" id="Phobius"/>
    </source>
</evidence>
<organism evidence="5 6">
    <name type="scientific">Nephila pilipes</name>
    <name type="common">Giant wood spider</name>
    <name type="synonym">Nephila maculata</name>
    <dbReference type="NCBI Taxonomy" id="299642"/>
    <lineage>
        <taxon>Eukaryota</taxon>
        <taxon>Metazoa</taxon>
        <taxon>Ecdysozoa</taxon>
        <taxon>Arthropoda</taxon>
        <taxon>Chelicerata</taxon>
        <taxon>Arachnida</taxon>
        <taxon>Araneae</taxon>
        <taxon>Araneomorphae</taxon>
        <taxon>Entelegynae</taxon>
        <taxon>Araneoidea</taxon>
        <taxon>Nephilidae</taxon>
        <taxon>Nephila</taxon>
    </lineage>
</organism>
<dbReference type="PANTHER" id="PTHR47537:SF3">
    <property type="entry name" value="CUB DOMAIN-CONTAINING PROTEIN"/>
    <property type="match status" value="1"/>
</dbReference>
<keyword evidence="1 2" id="KW-1015">Disulfide bond</keyword>
<dbReference type="CDD" id="cd00112">
    <property type="entry name" value="LDLa"/>
    <property type="match status" value="1"/>
</dbReference>
<evidence type="ECO:0000256" key="1">
    <source>
        <dbReference type="ARBA" id="ARBA00023157"/>
    </source>
</evidence>
<accession>A0A8X6TCG2</accession>
<feature type="transmembrane region" description="Helical" evidence="3">
    <location>
        <begin position="1059"/>
        <end position="1082"/>
    </location>
</feature>
<keyword evidence="3" id="KW-0812">Transmembrane</keyword>
<comment type="caution">
    <text evidence="5">The sequence shown here is derived from an EMBL/GenBank/DDBJ whole genome shotgun (WGS) entry which is preliminary data.</text>
</comment>
<dbReference type="InterPro" id="IPR023415">
    <property type="entry name" value="LDLR_class-A_CS"/>
</dbReference>
<keyword evidence="3" id="KW-1133">Transmembrane helix</keyword>
<feature type="disulfide bond" evidence="2">
    <location>
        <begin position="55"/>
        <end position="67"/>
    </location>
</feature>
<dbReference type="InterPro" id="IPR056707">
    <property type="entry name" value="DUF7805"/>
</dbReference>
<reference evidence="5" key="1">
    <citation type="submission" date="2020-08" db="EMBL/GenBank/DDBJ databases">
        <title>Multicomponent nature underlies the extraordinary mechanical properties of spider dragline silk.</title>
        <authorList>
            <person name="Kono N."/>
            <person name="Nakamura H."/>
            <person name="Mori M."/>
            <person name="Yoshida Y."/>
            <person name="Ohtoshi R."/>
            <person name="Malay A.D."/>
            <person name="Moran D.A.P."/>
            <person name="Tomita M."/>
            <person name="Numata K."/>
            <person name="Arakawa K."/>
        </authorList>
    </citation>
    <scope>NUCLEOTIDE SEQUENCE</scope>
</reference>
<dbReference type="OrthoDB" id="10037824at2759"/>
<sequence>MLRNSSLNAILQKLLLVDQKYKAEDVTKKVMMMRCLILLLALLPSWGATVPPGPCKSWEFRCSNDRCITRNRFCDGTDDCGDTSDEPTGCTNCNQTLMGEVGNKYPLRITEPFQRNLPFVCKLHLVAGGGATLGERLEITFLSFQIGSLTLDRNGSEDKLMCRRGYLRLSESHDDIFLGDDGFRHPGSTLRSQQTRGFSQLISAFKEPPTRQLSTLYDLTAGMEPDFGLFCGSLLPSDLGVAFYSTGNNVTLSVYLPPRSSVGTASMVGSFGLYLTYRFLSPTSVKPPVSVDNETPSMHFGNMVAHSYCDRTFVNCDRKKCLIRSPNFPGLYLRNFTCNYFLRQDYVPLGKRARIIVYQNNEYKISVNTGSSLARSDSRKAINQGGAGLTTDCAGDVVRIYDRIDSDKGGGRLLLTEFCESGSLTDVVSSGPEMLVQLYSAPSNLLYESRLELEIRVEFIDVNNTVGEFSFNKNAECMIHVDGSTTRSGIIRSPSHSVPKNTTCIAKLVGNPSQRIWLYFVSYFVKDHGTLGFDHHPSSTEFQSKALHEDTCDISRLELIFEGQNKSHSEKEKRNVHKFCEATLPVMCTRTADYEKFVPKRPCLPPTESYFSTGNEVLLKYTLVMRRPNVVSSLSASSFVVRYEFVNMDSSTEHDSNENICARNISSANGASGVIISPSNVFSYGRGGRENLSCDYHFELKPKERISVSILQFRSNISNCAIFLDPLLKRFDCKFKNNLLYSKYTSENPIPSRHSFLSFTESSSSSSVYVGCICEKSSSLIPSLTSSSFEHPSKMTMTYDVSAMMAFEDFEDFYFEARFRFIPPNDTDKECSVLPESLDKNRTHGGELTFQAIPSHSPFFEERLLRCRWILQSSSTETYLYLQLRGKLCESSQWREDQNRVVLYSSGNNGLMYPKMALCLPSSTDSSNFQSEIFDFFSSSWHTNETSPNQLAHRESFLYPFSYHDKNQSVSDKVIVEFVAFKKGTLSIRWLEVTRPTSKLTSGEVYSDEGRTLMNVNCLHECPELSACINPELWCDGVVHCPHSGFDESAENCQQTVTLYILISIGSLIICIAAGLAAFLLFRHYAEKRRNHQQTHPANVVHRHAPHCLQHNQSHDLVSKNFPSASPVFMMGGGSLKKKKKNKDDFIRHVQTVEVRFPDIHM</sequence>
<protein>
    <submittedName>
        <fullName evidence="5">CUB domain-containing protein</fullName>
    </submittedName>
</protein>
<dbReference type="SUPFAM" id="SSF57424">
    <property type="entry name" value="LDL receptor-like module"/>
    <property type="match status" value="1"/>
</dbReference>
<dbReference type="SUPFAM" id="SSF49854">
    <property type="entry name" value="Spermadhesin, CUB domain"/>
    <property type="match status" value="1"/>
</dbReference>
<dbReference type="PROSITE" id="PS01209">
    <property type="entry name" value="LDLRA_1"/>
    <property type="match status" value="1"/>
</dbReference>
<dbReference type="SMART" id="SM00192">
    <property type="entry name" value="LDLa"/>
    <property type="match status" value="2"/>
</dbReference>
<feature type="disulfide bond" evidence="2">
    <location>
        <begin position="62"/>
        <end position="80"/>
    </location>
</feature>
<evidence type="ECO:0000313" key="5">
    <source>
        <dbReference type="EMBL" id="GFS92984.1"/>
    </source>
</evidence>
<dbReference type="PROSITE" id="PS01180">
    <property type="entry name" value="CUB"/>
    <property type="match status" value="1"/>
</dbReference>
<dbReference type="AlphaFoldDB" id="A0A8X6TCG2"/>
<dbReference type="GO" id="GO:0005886">
    <property type="term" value="C:plasma membrane"/>
    <property type="evidence" value="ECO:0007669"/>
    <property type="project" value="TreeGrafter"/>
</dbReference>
<evidence type="ECO:0000259" key="4">
    <source>
        <dbReference type="PROSITE" id="PS01180"/>
    </source>
</evidence>